<dbReference type="GO" id="GO:0016567">
    <property type="term" value="P:protein ubiquitination"/>
    <property type="evidence" value="ECO:0007669"/>
    <property type="project" value="UniProtKB-UniPathway"/>
</dbReference>
<proteinExistence type="predicted"/>
<dbReference type="EC" id="2.3.2.27" evidence="1"/>
<keyword evidence="1" id="KW-0479">Metal-binding</keyword>
<keyword evidence="4" id="KW-1185">Reference proteome</keyword>
<dbReference type="SUPFAM" id="SSF47668">
    <property type="entry name" value="N-terminal domain of cbl (N-cbl)"/>
    <property type="match status" value="1"/>
</dbReference>
<evidence type="ECO:0000259" key="2">
    <source>
        <dbReference type="PROSITE" id="PS51506"/>
    </source>
</evidence>
<dbReference type="AlphaFoldDB" id="A0A5N5T6E4"/>
<dbReference type="EMBL" id="SEYY01008362">
    <property type="protein sequence ID" value="KAB7502181.1"/>
    <property type="molecule type" value="Genomic_DNA"/>
</dbReference>
<dbReference type="InterPro" id="IPR036537">
    <property type="entry name" value="Adaptor_Cbl_N_dom_sf"/>
</dbReference>
<evidence type="ECO:0000313" key="3">
    <source>
        <dbReference type="EMBL" id="KAB7502181.1"/>
    </source>
</evidence>
<dbReference type="GO" id="GO:0008270">
    <property type="term" value="F:zinc ion binding"/>
    <property type="evidence" value="ECO:0007669"/>
    <property type="project" value="UniProtKB-KW"/>
</dbReference>
<keyword evidence="1" id="KW-0833">Ubl conjugation pathway</keyword>
<dbReference type="OrthoDB" id="7237699at2759"/>
<comment type="catalytic activity">
    <reaction evidence="1">
        <text>S-ubiquitinyl-[E2 ubiquitin-conjugating enzyme]-L-cysteine + [acceptor protein]-L-lysine = [E2 ubiquitin-conjugating enzyme]-L-cysteine + N(6)-ubiquitinyl-[acceptor protein]-L-lysine.</text>
        <dbReference type="EC" id="2.3.2.27"/>
    </reaction>
</comment>
<dbReference type="PANTHER" id="PTHR23007">
    <property type="entry name" value="CBL"/>
    <property type="match status" value="1"/>
</dbReference>
<accession>A0A5N5T6E4</accession>
<evidence type="ECO:0000256" key="1">
    <source>
        <dbReference type="RuleBase" id="RU367001"/>
    </source>
</evidence>
<dbReference type="GO" id="GO:0007166">
    <property type="term" value="P:cell surface receptor signaling pathway"/>
    <property type="evidence" value="ECO:0007669"/>
    <property type="project" value="InterPro"/>
</dbReference>
<dbReference type="GO" id="GO:0001784">
    <property type="term" value="F:phosphotyrosine residue binding"/>
    <property type="evidence" value="ECO:0007669"/>
    <property type="project" value="UniProtKB-UniRule"/>
</dbReference>
<keyword evidence="1" id="KW-0863">Zinc-finger</keyword>
<reference evidence="3 4" key="1">
    <citation type="journal article" date="2019" name="PLoS Biol.">
        <title>Sex chromosomes control vertical transmission of feminizing Wolbachia symbionts in an isopod.</title>
        <authorList>
            <person name="Becking T."/>
            <person name="Chebbi M.A."/>
            <person name="Giraud I."/>
            <person name="Moumen B."/>
            <person name="Laverre T."/>
            <person name="Caubet Y."/>
            <person name="Peccoud J."/>
            <person name="Gilbert C."/>
            <person name="Cordaux R."/>
        </authorList>
    </citation>
    <scope>NUCLEOTIDE SEQUENCE [LARGE SCALE GENOMIC DNA]</scope>
    <source>
        <strain evidence="3">ANa2</strain>
        <tissue evidence="3">Whole body excluding digestive tract and cuticle</tissue>
    </source>
</reference>
<dbReference type="InterPro" id="IPR003153">
    <property type="entry name" value="Adaptor_Cbl_N_hlx"/>
</dbReference>
<name>A0A5N5T6E4_9CRUS</name>
<comment type="caution">
    <text evidence="3">The sequence shown here is derived from an EMBL/GenBank/DDBJ whole genome shotgun (WGS) entry which is preliminary data.</text>
</comment>
<dbReference type="GO" id="GO:0045121">
    <property type="term" value="C:membrane raft"/>
    <property type="evidence" value="ECO:0007669"/>
    <property type="project" value="TreeGrafter"/>
</dbReference>
<comment type="function">
    <text evidence="1">E3 ubiquitin-protein ligase which accepts ubiquitin from specific E2 ubiquitin-conjugating enzymes, and transfers it to substrates, generally promoting their degradation by the proteasome.</text>
</comment>
<dbReference type="GO" id="GO:0017124">
    <property type="term" value="F:SH3 domain binding"/>
    <property type="evidence" value="ECO:0007669"/>
    <property type="project" value="TreeGrafter"/>
</dbReference>
<dbReference type="InterPro" id="IPR024159">
    <property type="entry name" value="Cbl_PTB"/>
</dbReference>
<dbReference type="PANTHER" id="PTHR23007:SF11">
    <property type="entry name" value="E3 UBIQUITIN-PROTEIN LIGASE CBL"/>
    <property type="match status" value="1"/>
</dbReference>
<sequence>MATSGKTRDGQPKNITSIFSRLQGAFTDAMAPPKLVIEKRTLEKTWKLMDKVVKQCQHPKMNLKNSPPFILDILPDTYQHLRLIYTKYENNLAVLNNNEYFKIPGLVKTMKCLYLDTMSNHMIFNDVFLNYERTYAVATLKERIKKVFTRKFITNQMLFHYTAHD</sequence>
<keyword evidence="1" id="KW-0808">Transferase</keyword>
<dbReference type="Pfam" id="PF02262">
    <property type="entry name" value="Cbl_N"/>
    <property type="match status" value="1"/>
</dbReference>
<dbReference type="PROSITE" id="PS51506">
    <property type="entry name" value="CBL_PTB"/>
    <property type="match status" value="1"/>
</dbReference>
<organism evidence="3 4">
    <name type="scientific">Armadillidium nasatum</name>
    <dbReference type="NCBI Taxonomy" id="96803"/>
    <lineage>
        <taxon>Eukaryota</taxon>
        <taxon>Metazoa</taxon>
        <taxon>Ecdysozoa</taxon>
        <taxon>Arthropoda</taxon>
        <taxon>Crustacea</taxon>
        <taxon>Multicrustacea</taxon>
        <taxon>Malacostraca</taxon>
        <taxon>Eumalacostraca</taxon>
        <taxon>Peracarida</taxon>
        <taxon>Isopoda</taxon>
        <taxon>Oniscidea</taxon>
        <taxon>Crinocheta</taxon>
        <taxon>Armadillidiidae</taxon>
        <taxon>Armadillidium</taxon>
    </lineage>
</organism>
<dbReference type="GO" id="GO:0023051">
    <property type="term" value="P:regulation of signaling"/>
    <property type="evidence" value="ECO:0007669"/>
    <property type="project" value="InterPro"/>
</dbReference>
<dbReference type="Proteomes" id="UP000326759">
    <property type="component" value="Unassembled WGS sequence"/>
</dbReference>
<keyword evidence="1" id="KW-0106">Calcium</keyword>
<keyword evidence="1" id="KW-0862">Zinc</keyword>
<dbReference type="InterPro" id="IPR024162">
    <property type="entry name" value="Adaptor_Cbl"/>
</dbReference>
<gene>
    <name evidence="3" type="primary">cblb-b</name>
    <name evidence="3" type="ORF">Anas_10835</name>
</gene>
<dbReference type="GO" id="GO:0005509">
    <property type="term" value="F:calcium ion binding"/>
    <property type="evidence" value="ECO:0007669"/>
    <property type="project" value="UniProtKB-UniRule"/>
</dbReference>
<dbReference type="UniPathway" id="UPA00143"/>
<protein>
    <recommendedName>
        <fullName evidence="1">E3 ubiquitin-protein ligase CBL</fullName>
        <ecNumber evidence="1">2.3.2.27</ecNumber>
    </recommendedName>
</protein>
<comment type="pathway">
    <text evidence="1">Protein modification; protein ubiquitination.</text>
</comment>
<comment type="domain">
    <text evidence="1">The N-terminus is composed of the phosphotyrosine binding (PTB) domain, a short linker region and the RING-type zinc finger. The PTB domain, which is also called TKB (tyrosine kinase binding) domain, is composed of three different subdomains: a four-helix bundle (4H), a calcium-binding EF hand and a divergent SH2 domain.</text>
</comment>
<feature type="domain" description="Cbl-PTB" evidence="2">
    <location>
        <begin position="31"/>
        <end position="165"/>
    </location>
</feature>
<dbReference type="GO" id="GO:0005886">
    <property type="term" value="C:plasma membrane"/>
    <property type="evidence" value="ECO:0007669"/>
    <property type="project" value="TreeGrafter"/>
</dbReference>
<dbReference type="Gene3D" id="1.20.930.20">
    <property type="entry name" value="Adaptor protein Cbl, N-terminal domain"/>
    <property type="match status" value="1"/>
</dbReference>
<evidence type="ECO:0000313" key="4">
    <source>
        <dbReference type="Proteomes" id="UP000326759"/>
    </source>
</evidence>
<dbReference type="GO" id="GO:0061630">
    <property type="term" value="F:ubiquitin protein ligase activity"/>
    <property type="evidence" value="ECO:0007669"/>
    <property type="project" value="UniProtKB-EC"/>
</dbReference>
<dbReference type="GO" id="GO:0030971">
    <property type="term" value="F:receptor tyrosine kinase binding"/>
    <property type="evidence" value="ECO:0007669"/>
    <property type="project" value="TreeGrafter"/>
</dbReference>